<keyword evidence="4 10" id="KW-0812">Transmembrane</keyword>
<keyword evidence="5" id="KW-0552">Olfaction</keyword>
<evidence type="ECO:0000256" key="5">
    <source>
        <dbReference type="ARBA" id="ARBA00022725"/>
    </source>
</evidence>
<dbReference type="GO" id="GO:0005549">
    <property type="term" value="F:odorant binding"/>
    <property type="evidence" value="ECO:0007669"/>
    <property type="project" value="InterPro"/>
</dbReference>
<evidence type="ECO:0000256" key="4">
    <source>
        <dbReference type="ARBA" id="ARBA00022692"/>
    </source>
</evidence>
<evidence type="ECO:0000256" key="9">
    <source>
        <dbReference type="ARBA" id="ARBA00023224"/>
    </source>
</evidence>
<feature type="transmembrane region" description="Helical" evidence="10">
    <location>
        <begin position="144"/>
        <end position="166"/>
    </location>
</feature>
<dbReference type="GO" id="GO:0007165">
    <property type="term" value="P:signal transduction"/>
    <property type="evidence" value="ECO:0007669"/>
    <property type="project" value="UniProtKB-KW"/>
</dbReference>
<evidence type="ECO:0000256" key="10">
    <source>
        <dbReference type="SAM" id="Phobius"/>
    </source>
</evidence>
<evidence type="ECO:0000256" key="6">
    <source>
        <dbReference type="ARBA" id="ARBA00022989"/>
    </source>
</evidence>
<accession>A0A8S1DBQ7</accession>
<dbReference type="GO" id="GO:0005886">
    <property type="term" value="C:plasma membrane"/>
    <property type="evidence" value="ECO:0007669"/>
    <property type="project" value="UniProtKB-SubCell"/>
</dbReference>
<keyword evidence="9" id="KW-0807">Transducer</keyword>
<gene>
    <name evidence="11" type="ORF">CLODIP_2_CD13426</name>
</gene>
<comment type="subcellular location">
    <subcellularLocation>
        <location evidence="1">Cell membrane</location>
        <topology evidence="1">Multi-pass membrane protein</topology>
    </subcellularLocation>
</comment>
<dbReference type="PANTHER" id="PTHR21137">
    <property type="entry name" value="ODORANT RECEPTOR"/>
    <property type="match status" value="1"/>
</dbReference>
<evidence type="ECO:0000256" key="1">
    <source>
        <dbReference type="ARBA" id="ARBA00004651"/>
    </source>
</evidence>
<feature type="transmembrane region" description="Helical" evidence="10">
    <location>
        <begin position="39"/>
        <end position="62"/>
    </location>
</feature>
<evidence type="ECO:0000256" key="7">
    <source>
        <dbReference type="ARBA" id="ARBA00023136"/>
    </source>
</evidence>
<evidence type="ECO:0000313" key="11">
    <source>
        <dbReference type="EMBL" id="CAB3378048.1"/>
    </source>
</evidence>
<dbReference type="InterPro" id="IPR004117">
    <property type="entry name" value="7tm6_olfct_rcpt"/>
</dbReference>
<dbReference type="PANTHER" id="PTHR21137:SF35">
    <property type="entry name" value="ODORANT RECEPTOR 19A-RELATED"/>
    <property type="match status" value="1"/>
</dbReference>
<proteinExistence type="predicted"/>
<dbReference type="Pfam" id="PF02949">
    <property type="entry name" value="7tm_6"/>
    <property type="match status" value="1"/>
</dbReference>
<keyword evidence="3" id="KW-0716">Sensory transduction</keyword>
<evidence type="ECO:0000256" key="3">
    <source>
        <dbReference type="ARBA" id="ARBA00022606"/>
    </source>
</evidence>
<evidence type="ECO:0000256" key="8">
    <source>
        <dbReference type="ARBA" id="ARBA00023170"/>
    </source>
</evidence>
<keyword evidence="8" id="KW-0675">Receptor</keyword>
<keyword evidence="7 10" id="KW-0472">Membrane</keyword>
<evidence type="ECO:0000256" key="2">
    <source>
        <dbReference type="ARBA" id="ARBA00022475"/>
    </source>
</evidence>
<dbReference type="EMBL" id="CADEPI010000156">
    <property type="protein sequence ID" value="CAB3378048.1"/>
    <property type="molecule type" value="Genomic_DNA"/>
</dbReference>
<name>A0A8S1DBQ7_9INSE</name>
<comment type="caution">
    <text evidence="11">The sequence shown here is derived from an EMBL/GenBank/DDBJ whole genome shotgun (WGS) entry which is preliminary data.</text>
</comment>
<reference evidence="11 12" key="1">
    <citation type="submission" date="2020-04" db="EMBL/GenBank/DDBJ databases">
        <authorList>
            <person name="Alioto T."/>
            <person name="Alioto T."/>
            <person name="Gomez Garrido J."/>
        </authorList>
    </citation>
    <scope>NUCLEOTIDE SEQUENCE [LARGE SCALE GENOMIC DNA]</scope>
</reference>
<organism evidence="11 12">
    <name type="scientific">Cloeon dipterum</name>
    <dbReference type="NCBI Taxonomy" id="197152"/>
    <lineage>
        <taxon>Eukaryota</taxon>
        <taxon>Metazoa</taxon>
        <taxon>Ecdysozoa</taxon>
        <taxon>Arthropoda</taxon>
        <taxon>Hexapoda</taxon>
        <taxon>Insecta</taxon>
        <taxon>Pterygota</taxon>
        <taxon>Palaeoptera</taxon>
        <taxon>Ephemeroptera</taxon>
        <taxon>Pisciforma</taxon>
        <taxon>Baetidae</taxon>
        <taxon>Cloeon</taxon>
    </lineage>
</organism>
<keyword evidence="2" id="KW-1003">Cell membrane</keyword>
<evidence type="ECO:0000313" key="12">
    <source>
        <dbReference type="Proteomes" id="UP000494165"/>
    </source>
</evidence>
<keyword evidence="12" id="KW-1185">Reference proteome</keyword>
<dbReference type="Proteomes" id="UP000494165">
    <property type="component" value="Unassembled WGS sequence"/>
</dbReference>
<protein>
    <submittedName>
        <fullName evidence="11">Uncharacterized protein</fullName>
    </submittedName>
</protein>
<keyword evidence="6 10" id="KW-1133">Transmembrane helix</keyword>
<dbReference type="GO" id="GO:0004984">
    <property type="term" value="F:olfactory receptor activity"/>
    <property type="evidence" value="ECO:0007669"/>
    <property type="project" value="InterPro"/>
</dbReference>
<sequence length="304" mass="34006">MKRTIRKKIAFQTFSTSFKDWLSFFNEVKSFHRDVDEIFGIYIIADAMSETVLICFLAYSIVRFPSFTIITTLSNYMLSTTFHVFMSCRGGQLVKDAGDNLTNQISHITELDPEIIPTLDLLAADAHRTFVVHGGPFFVLNLEFFAALMSAVLTYFVILVQTTALLPAPRTNRARVVLYGLRVINARTTSPAPPNSKCSSQEPVPTVTRKKNYSWEQRLYGQIHRCWEAKRWPRLGPSSSTATRAPCYPLGGVIGTPGVSGDVLNKEAPGSRLRSVLVPAGQKSIWRRNNGRPIRRQSSGQSEA</sequence>
<dbReference type="AlphaFoldDB" id="A0A8S1DBQ7"/>